<protein>
    <submittedName>
        <fullName evidence="1">Uncharacterized protein</fullName>
    </submittedName>
</protein>
<gene>
    <name evidence="1" type="ORF">MGWOODY_Clf1285</name>
</gene>
<reference evidence="1" key="1">
    <citation type="submission" date="2015-10" db="EMBL/GenBank/DDBJ databases">
        <authorList>
            <person name="Gilbert D.G."/>
        </authorList>
    </citation>
    <scope>NUCLEOTIDE SEQUENCE</scope>
</reference>
<evidence type="ECO:0000313" key="1">
    <source>
        <dbReference type="EMBL" id="CUV02981.1"/>
    </source>
</evidence>
<name>A0A160VA16_9ZZZZ</name>
<dbReference type="AlphaFoldDB" id="A0A160VA16"/>
<accession>A0A160VA16</accession>
<sequence length="81" mass="8386">MINTIHVLLVKTTGQIKGQNYAVPCVGVDLHARVHRFISASALAKATVTAPPENIPVTGCIEVGQGGPAITTPGKVDVVDQ</sequence>
<proteinExistence type="predicted"/>
<organism evidence="1">
    <name type="scientific">hydrothermal vent metagenome</name>
    <dbReference type="NCBI Taxonomy" id="652676"/>
    <lineage>
        <taxon>unclassified sequences</taxon>
        <taxon>metagenomes</taxon>
        <taxon>ecological metagenomes</taxon>
    </lineage>
</organism>
<dbReference type="EMBL" id="FAXA01000341">
    <property type="protein sequence ID" value="CUV02981.1"/>
    <property type="molecule type" value="Genomic_DNA"/>
</dbReference>